<gene>
    <name evidence="7" type="primary">gphn</name>
    <name evidence="7" type="ORF">DFA_10550</name>
</gene>
<dbReference type="Gene3D" id="2.40.340.10">
    <property type="entry name" value="MoeA, C-terminal, domain IV"/>
    <property type="match status" value="1"/>
</dbReference>
<comment type="pathway">
    <text evidence="1">Cofactor biosynthesis; molybdopterin biosynthesis.</text>
</comment>
<evidence type="ECO:0000256" key="1">
    <source>
        <dbReference type="ARBA" id="ARBA00005046"/>
    </source>
</evidence>
<dbReference type="PROSITE" id="PS01078">
    <property type="entry name" value="MOCF_BIOSYNTHESIS_1"/>
    <property type="match status" value="1"/>
</dbReference>
<keyword evidence="8" id="KW-1185">Reference proteome</keyword>
<dbReference type="InterPro" id="IPR005110">
    <property type="entry name" value="MoeA_linker/N"/>
</dbReference>
<dbReference type="InterPro" id="IPR008284">
    <property type="entry name" value="MoCF_biosynth_CS"/>
</dbReference>
<organism evidence="7 8">
    <name type="scientific">Cavenderia fasciculata</name>
    <name type="common">Slime mold</name>
    <name type="synonym">Dictyostelium fasciculatum</name>
    <dbReference type="NCBI Taxonomy" id="261658"/>
    <lineage>
        <taxon>Eukaryota</taxon>
        <taxon>Amoebozoa</taxon>
        <taxon>Evosea</taxon>
        <taxon>Eumycetozoa</taxon>
        <taxon>Dictyostelia</taxon>
        <taxon>Acytosteliales</taxon>
        <taxon>Cavenderiaceae</taxon>
        <taxon>Cavenderia</taxon>
    </lineage>
</organism>
<dbReference type="KEGG" id="dfa:DFA_10550"/>
<dbReference type="SMART" id="SM00852">
    <property type="entry name" value="MoCF_biosynth"/>
    <property type="match status" value="2"/>
</dbReference>
<dbReference type="SUPFAM" id="SSF63867">
    <property type="entry name" value="MoeA C-terminal domain-like"/>
    <property type="match status" value="1"/>
</dbReference>
<evidence type="ECO:0000313" key="7">
    <source>
        <dbReference type="EMBL" id="EGG15708.1"/>
    </source>
</evidence>
<dbReference type="SUPFAM" id="SSF53218">
    <property type="entry name" value="Molybdenum cofactor biosynthesis proteins"/>
    <property type="match status" value="2"/>
</dbReference>
<dbReference type="InterPro" id="IPR038987">
    <property type="entry name" value="MoeA-like"/>
</dbReference>
<dbReference type="RefSeq" id="XP_004354450.1">
    <property type="nucleotide sequence ID" value="XM_004354398.1"/>
</dbReference>
<feature type="compositionally biased region" description="Low complexity" evidence="5">
    <location>
        <begin position="694"/>
        <end position="719"/>
    </location>
</feature>
<dbReference type="FunFam" id="3.40.980.10:FF:000001">
    <property type="entry name" value="Molybdopterin molybdenumtransferase"/>
    <property type="match status" value="1"/>
</dbReference>
<dbReference type="Proteomes" id="UP000007797">
    <property type="component" value="Unassembled WGS sequence"/>
</dbReference>
<evidence type="ECO:0000256" key="2">
    <source>
        <dbReference type="ARBA" id="ARBA00007589"/>
    </source>
</evidence>
<evidence type="ECO:0000313" key="8">
    <source>
        <dbReference type="Proteomes" id="UP000007797"/>
    </source>
</evidence>
<feature type="domain" description="MoaB/Mog" evidence="6">
    <location>
        <begin position="1174"/>
        <end position="1328"/>
    </location>
</feature>
<dbReference type="InterPro" id="IPR001453">
    <property type="entry name" value="MoaB/Mog_dom"/>
</dbReference>
<dbReference type="PANTHER" id="PTHR10192">
    <property type="entry name" value="MOLYBDOPTERIN BIOSYNTHESIS PROTEIN"/>
    <property type="match status" value="1"/>
</dbReference>
<dbReference type="NCBIfam" id="TIGR00177">
    <property type="entry name" value="molyb_syn"/>
    <property type="match status" value="2"/>
</dbReference>
<dbReference type="CDD" id="cd00886">
    <property type="entry name" value="MogA_MoaB"/>
    <property type="match status" value="1"/>
</dbReference>
<dbReference type="Pfam" id="PF03454">
    <property type="entry name" value="MoeA_C"/>
    <property type="match status" value="1"/>
</dbReference>
<dbReference type="GO" id="GO:0005829">
    <property type="term" value="C:cytosol"/>
    <property type="evidence" value="ECO:0007669"/>
    <property type="project" value="TreeGrafter"/>
</dbReference>
<dbReference type="CDD" id="cd00887">
    <property type="entry name" value="MoeA"/>
    <property type="match status" value="1"/>
</dbReference>
<protein>
    <submittedName>
        <fullName evidence="7">Gephyrin</fullName>
    </submittedName>
</protein>
<dbReference type="GO" id="GO:0061599">
    <property type="term" value="F:molybdopterin molybdotransferase activity"/>
    <property type="evidence" value="ECO:0007669"/>
    <property type="project" value="TreeGrafter"/>
</dbReference>
<dbReference type="STRING" id="1054147.F4QAI9"/>
<evidence type="ECO:0000256" key="5">
    <source>
        <dbReference type="SAM" id="MobiDB-lite"/>
    </source>
</evidence>
<dbReference type="Gene3D" id="3.90.105.10">
    <property type="entry name" value="Molybdopterin biosynthesis moea protein, domain 2"/>
    <property type="match status" value="1"/>
</dbReference>
<dbReference type="NCBIfam" id="NF045515">
    <property type="entry name" value="Glp_gephyrin"/>
    <property type="match status" value="1"/>
</dbReference>
<comment type="similarity">
    <text evidence="2">In the N-terminal section; belongs to the MoaB/Mog family.</text>
</comment>
<dbReference type="InterPro" id="IPR036135">
    <property type="entry name" value="MoeA_linker/N_sf"/>
</dbReference>
<reference evidence="8" key="1">
    <citation type="journal article" date="2011" name="Genome Res.">
        <title>Phylogeny-wide analysis of social amoeba genomes highlights ancient origins for complex intercellular communication.</title>
        <authorList>
            <person name="Heidel A.J."/>
            <person name="Lawal H.M."/>
            <person name="Felder M."/>
            <person name="Schilde C."/>
            <person name="Helps N.R."/>
            <person name="Tunggal B."/>
            <person name="Rivero F."/>
            <person name="John U."/>
            <person name="Schleicher M."/>
            <person name="Eichinger L."/>
            <person name="Platzer M."/>
            <person name="Noegel A.A."/>
            <person name="Schaap P."/>
            <person name="Gloeckner G."/>
        </authorList>
    </citation>
    <scope>NUCLEOTIDE SEQUENCE [LARGE SCALE GENOMIC DNA]</scope>
    <source>
        <strain evidence="8">SH3</strain>
    </source>
</reference>
<evidence type="ECO:0000256" key="3">
    <source>
        <dbReference type="ARBA" id="ARBA00008339"/>
    </source>
</evidence>
<dbReference type="OrthoDB" id="4349954at2759"/>
<dbReference type="Gene3D" id="3.40.980.10">
    <property type="entry name" value="MoaB/Mog-like domain"/>
    <property type="match status" value="2"/>
</dbReference>
<dbReference type="GO" id="GO:0006777">
    <property type="term" value="P:Mo-molybdopterin cofactor biosynthetic process"/>
    <property type="evidence" value="ECO:0007669"/>
    <property type="project" value="UniProtKB-KW"/>
</dbReference>
<dbReference type="Pfam" id="PF03453">
    <property type="entry name" value="MoeA_N"/>
    <property type="match status" value="1"/>
</dbReference>
<dbReference type="UniPathway" id="UPA00344"/>
<feature type="compositionally biased region" description="Low complexity" evidence="5">
    <location>
        <begin position="953"/>
        <end position="971"/>
    </location>
</feature>
<accession>F4QAI9</accession>
<keyword evidence="4" id="KW-0501">Molybdenum cofactor biosynthesis</keyword>
<sequence length="1418" mass="159146">MEQIIHYTHKSDDYHQQPSLHFIEIVCQLSIEREARELDKKGLYPTPINKKEKISTSKAKLQYRQYFNNIEQRDTDTLQRSSVLVPWLLYLIYICQYPTKALRKRLGFNKDIEKEEYFQDNELLVHWFNRLDCTDRPSVMNEKIYSILCSLMTMYSLPKETYKTFYTMLDCEQSYHAKLIVVDTIERCKVALEHIDRDAFLSLLSRYLMDTNLEIRSRLFDLITTNQYNVEEQVLQRLEYGIETNSFILGSQSILSTVIPLISPINISNRLLLKSMNRIKLISDGDHLAKVVAYFMDIGKHIGFKRFNKHLFKLMEYYKSQYPPPPLRILCIILRSLQSLLLLLQCSKHGSGCGGGQDIKIYNCIIMKHIVRMIQSEGHGVHSILPILAKNAPSYYTFLLGPLFQIVPLSLESSTMLTEILRSKVAKQGITQETEQLFLELVQLECGESKILAKYPPPNLSQVIEMIEIMKARGGGISIIPTKETQVILEYCIGEENRVYTMWKTKVRFVDNQLVIVYSKTLFNAFLLSTQLASINTELLPQTHKNQETSFTILPLVHAQWEYLFESNHGGGMYVLLQYYKQLIPVCIQYFFHMTKTCVIMEWRKSRPYAYSFWKMLILIYENNQEPIVNDMYKLINQFIPEPPPDEQYQIQHFNQFLIETLSDMVAISFRVDYNMSSFMNIFSSAAPTTTITTNTASSSTDTTTPSTPSASTTINTSTHDNQQHIVESNIWNIGVLTISDRVSRGQAIDHSGPELINLIKEQLSLLAAATNITAPKIQTTYKVVADDVNGIRAYVSQWASQGFRMIMTTGGTGFSERDVTPEAIKPLLHKKAPGMVIAMINTSLSVTPHAMLSRPVAGMIDSTLVVTFPGSAKAVRENFTALLPALPHALSLLSSYSSASLPESHRSKDYNPSSISNTSSPHQSTNFSSSSSSPSITQSHSGCGGHHHSHGHNVNNQQQQQQQHRSSCGGNHKRGSTFPMIDVDIAIDIILKQCDDVYKNENEKYESKAIMESVGMIVAEDIQSQIDFPPFRASIKDGYAIRSKDGAGEYIIIASSLAGGGDAHKLQPDNNNNDNQKKCIRITTGAMIPDGYDAVVMVEDTELIKSTAEGSKEERVNIEVSVPVGCDIRPIGSDIKKGAVVIKKGEKIGSAEIGLLATLGHTHIKVYGQPRITIISTGDELTQFDTEEKDIKNGHIRDSNSPTLASVVEEVSQNFGRSGTASNVKQYGIVPDRLEDLERALVDSAATSEVIITSGGVSMGQLDLVKPLLGKLGTVHFGRVNMKPGKPLTFATIERDNGKKTLVFALPGNPVSTMVTFYLFVVPALRKLCGHSNHRLPLVQAKLDDRIRMDPERPEYHRCMIKFDMDQHCFIANSTGSQASCRLLSMKRANALLVIPQKEGYLEKGSSLNAIIIGPLV</sequence>
<evidence type="ECO:0000259" key="6">
    <source>
        <dbReference type="SMART" id="SM00852"/>
    </source>
</evidence>
<dbReference type="InterPro" id="IPR036425">
    <property type="entry name" value="MoaB/Mog-like_dom_sf"/>
</dbReference>
<comment type="similarity">
    <text evidence="3">In the C-terminal section; belongs to the MoeA family.</text>
</comment>
<dbReference type="SUPFAM" id="SSF63882">
    <property type="entry name" value="MoeA N-terminal region -like"/>
    <property type="match status" value="1"/>
</dbReference>
<dbReference type="FunFam" id="2.170.190.11:FF:000001">
    <property type="entry name" value="Molybdopterin molybdenumtransferase"/>
    <property type="match status" value="1"/>
</dbReference>
<feature type="region of interest" description="Disordered" evidence="5">
    <location>
        <begin position="902"/>
        <end position="976"/>
    </location>
</feature>
<feature type="domain" description="MoaB/Mog" evidence="6">
    <location>
        <begin position="735"/>
        <end position="890"/>
    </location>
</feature>
<dbReference type="Pfam" id="PF00994">
    <property type="entry name" value="MoCF_biosynth"/>
    <property type="match status" value="2"/>
</dbReference>
<feature type="compositionally biased region" description="Low complexity" evidence="5">
    <location>
        <begin position="920"/>
        <end position="942"/>
    </location>
</feature>
<dbReference type="PROSITE" id="PS01079">
    <property type="entry name" value="MOCF_BIOSYNTHESIS_2"/>
    <property type="match status" value="1"/>
</dbReference>
<dbReference type="PANTHER" id="PTHR10192:SF5">
    <property type="entry name" value="GEPHYRIN"/>
    <property type="match status" value="1"/>
</dbReference>
<dbReference type="InterPro" id="IPR005111">
    <property type="entry name" value="MoeA_C_domain_IV"/>
</dbReference>
<dbReference type="GeneID" id="14867513"/>
<dbReference type="Gene3D" id="2.170.190.11">
    <property type="entry name" value="Molybdopterin biosynthesis moea protein, domain 3"/>
    <property type="match status" value="1"/>
</dbReference>
<dbReference type="InterPro" id="IPR036688">
    <property type="entry name" value="MoeA_C_domain_IV_sf"/>
</dbReference>
<name>F4QAI9_CACFS</name>
<proteinExistence type="inferred from homology"/>
<evidence type="ECO:0000256" key="4">
    <source>
        <dbReference type="ARBA" id="ARBA00023150"/>
    </source>
</evidence>
<dbReference type="EMBL" id="GL883026">
    <property type="protein sequence ID" value="EGG15708.1"/>
    <property type="molecule type" value="Genomic_DNA"/>
</dbReference>
<feature type="region of interest" description="Disordered" evidence="5">
    <location>
        <begin position="694"/>
        <end position="720"/>
    </location>
</feature>